<gene>
    <name evidence="2" type="ORF">OBE_09581</name>
</gene>
<dbReference type="AlphaFoldDB" id="K1SUY2"/>
<feature type="domain" description="CarD-like/TRCF RNAP-interacting" evidence="1">
    <location>
        <begin position="174"/>
        <end position="215"/>
    </location>
</feature>
<sequence length="215" mass="24035">MEELKWFVEDGTLCKGLDKFSLDFNELADIYEKNNAIYMDSLPRGSFDTPVRHLANFRVQSFNAWSGTLSQLKEELFPLFKGGYTVCIMAGTVRAGKALCSDIEDMGFINTVFFEKRPEKLQPKAINILTGTVQSGFQISDMKLAVITHSKTNQSTKKAKKASSKNAIHSLDELTVGDYIVHNIHGIGVFEGIHALELNKVKKDYIKISYAKGDT</sequence>
<organism evidence="2">
    <name type="scientific">human gut metagenome</name>
    <dbReference type="NCBI Taxonomy" id="408170"/>
    <lineage>
        <taxon>unclassified sequences</taxon>
        <taxon>metagenomes</taxon>
        <taxon>organismal metagenomes</taxon>
    </lineage>
</organism>
<dbReference type="EC" id="3.6.1.-" evidence="2"/>
<dbReference type="Pfam" id="PF02559">
    <property type="entry name" value="CarD_TRCF_RID"/>
    <property type="match status" value="1"/>
</dbReference>
<comment type="caution">
    <text evidence="2">The sequence shown here is derived from an EMBL/GenBank/DDBJ whole genome shotgun (WGS) entry which is preliminary data.</text>
</comment>
<evidence type="ECO:0000313" key="2">
    <source>
        <dbReference type="EMBL" id="EKC59274.1"/>
    </source>
</evidence>
<dbReference type="GO" id="GO:0016787">
    <property type="term" value="F:hydrolase activity"/>
    <property type="evidence" value="ECO:0007669"/>
    <property type="project" value="UniProtKB-KW"/>
</dbReference>
<dbReference type="InterPro" id="IPR036101">
    <property type="entry name" value="CarD-like/TRCF_RID_sf"/>
</dbReference>
<evidence type="ECO:0000259" key="1">
    <source>
        <dbReference type="Pfam" id="PF02559"/>
    </source>
</evidence>
<keyword evidence="2" id="KW-0378">Hydrolase</keyword>
<reference evidence="2" key="1">
    <citation type="journal article" date="2013" name="Environ. Microbiol.">
        <title>Microbiota from the distal guts of lean and obese adolescents exhibit partial functional redundancy besides clear differences in community structure.</title>
        <authorList>
            <person name="Ferrer M."/>
            <person name="Ruiz A."/>
            <person name="Lanza F."/>
            <person name="Haange S.B."/>
            <person name="Oberbach A."/>
            <person name="Till H."/>
            <person name="Bargiela R."/>
            <person name="Campoy C."/>
            <person name="Segura M.T."/>
            <person name="Richter M."/>
            <person name="von Bergen M."/>
            <person name="Seifert J."/>
            <person name="Suarez A."/>
        </authorList>
    </citation>
    <scope>NUCLEOTIDE SEQUENCE</scope>
</reference>
<accession>K1SUY2</accession>
<proteinExistence type="predicted"/>
<dbReference type="EMBL" id="AJWZ01006617">
    <property type="protein sequence ID" value="EKC59274.1"/>
    <property type="molecule type" value="Genomic_DNA"/>
</dbReference>
<dbReference type="Gene3D" id="2.40.10.170">
    <property type="match status" value="1"/>
</dbReference>
<dbReference type="SUPFAM" id="SSF52540">
    <property type="entry name" value="P-loop containing nucleoside triphosphate hydrolases"/>
    <property type="match status" value="1"/>
</dbReference>
<dbReference type="InterPro" id="IPR003711">
    <property type="entry name" value="CarD-like/TRCF_RID"/>
</dbReference>
<protein>
    <submittedName>
        <fullName evidence="2">Protein containing Transcription factor CarD domain protein</fullName>
        <ecNumber evidence="2">3.6.1.-</ecNumber>
    </submittedName>
</protein>
<feature type="non-terminal residue" evidence="2">
    <location>
        <position position="215"/>
    </location>
</feature>
<dbReference type="SUPFAM" id="SSF141259">
    <property type="entry name" value="CarD-like"/>
    <property type="match status" value="1"/>
</dbReference>
<name>K1SUY2_9ZZZZ</name>
<dbReference type="InterPro" id="IPR027417">
    <property type="entry name" value="P-loop_NTPase"/>
</dbReference>